<comment type="caution">
    <text evidence="1">The sequence shown here is derived from an EMBL/GenBank/DDBJ whole genome shotgun (WGS) entry which is preliminary data.</text>
</comment>
<dbReference type="SUPFAM" id="SSF109854">
    <property type="entry name" value="DinB/YfiT-like putative metalloenzymes"/>
    <property type="match status" value="1"/>
</dbReference>
<organism evidence="1 2">
    <name type="scientific">Propioniciclava tarda</name>
    <dbReference type="NCBI Taxonomy" id="433330"/>
    <lineage>
        <taxon>Bacteria</taxon>
        <taxon>Bacillati</taxon>
        <taxon>Actinomycetota</taxon>
        <taxon>Actinomycetes</taxon>
        <taxon>Propionibacteriales</taxon>
        <taxon>Propionibacteriaceae</taxon>
        <taxon>Propioniciclava</taxon>
    </lineage>
</organism>
<keyword evidence="2" id="KW-1185">Reference proteome</keyword>
<accession>A0A4Q9KM06</accession>
<proteinExistence type="predicted"/>
<name>A0A4Q9KM06_PROTD</name>
<protein>
    <submittedName>
        <fullName evidence="1">TIGR03086 family protein</fullName>
    </submittedName>
</protein>
<dbReference type="OrthoDB" id="5185819at2"/>
<evidence type="ECO:0000313" key="1">
    <source>
        <dbReference type="EMBL" id="TBT94990.1"/>
    </source>
</evidence>
<evidence type="ECO:0000313" key="2">
    <source>
        <dbReference type="Proteomes" id="UP000291933"/>
    </source>
</evidence>
<dbReference type="Proteomes" id="UP000291933">
    <property type="component" value="Unassembled WGS sequence"/>
</dbReference>
<gene>
    <name evidence="1" type="ORF">ET996_08250</name>
</gene>
<reference evidence="1 2" key="1">
    <citation type="submission" date="2019-01" db="EMBL/GenBank/DDBJ databases">
        <title>Lactibacter flavus gen. nov., sp. nov., a novel bacterium of the family Propionibacteriaceae isolated from raw milk and dairy products.</title>
        <authorList>
            <person name="Huptas C."/>
            <person name="Wenning M."/>
            <person name="Breitenwieser F."/>
            <person name="Doll E."/>
            <person name="Von Neubeck M."/>
            <person name="Busse H.-J."/>
            <person name="Scherer S."/>
        </authorList>
    </citation>
    <scope>NUCLEOTIDE SEQUENCE [LARGE SCALE GENOMIC DNA]</scope>
    <source>
        <strain evidence="1 2">DSM 22130</strain>
    </source>
</reference>
<dbReference type="InterPro" id="IPR034660">
    <property type="entry name" value="DinB/YfiT-like"/>
</dbReference>
<dbReference type="AlphaFoldDB" id="A0A4Q9KM06"/>
<dbReference type="RefSeq" id="WP_131172079.1">
    <property type="nucleotide sequence ID" value="NZ_FXTL01000007.1"/>
</dbReference>
<dbReference type="EMBL" id="SDMR01000008">
    <property type="protein sequence ID" value="TBT94990.1"/>
    <property type="molecule type" value="Genomic_DNA"/>
</dbReference>
<sequence>MSQLTDATPSDRHRLIAGRFARLIDGVQNWDAPSPVAEWDAAGVVEHLGWLPGFLQHIAGVELQVADADSPAGRFAAQSDAVQALLDAPKASEIVETTMFGAMPLQHLIDQFYTADVFMHSWDLATASGQAPDLDEDFARNIYEGMRAMGPALHESGQFGTPQPVAEDGPVQDKLIALIGRDPSWTPQGR</sequence>